<keyword evidence="2" id="KW-1185">Reference proteome</keyword>
<evidence type="ECO:0000313" key="2">
    <source>
        <dbReference type="Proteomes" id="UP000054166"/>
    </source>
</evidence>
<dbReference type="Proteomes" id="UP000054166">
    <property type="component" value="Unassembled WGS sequence"/>
</dbReference>
<proteinExistence type="predicted"/>
<reference evidence="2" key="2">
    <citation type="submission" date="2015-01" db="EMBL/GenBank/DDBJ databases">
        <title>Evolutionary Origins and Diversification of the Mycorrhizal Mutualists.</title>
        <authorList>
            <consortium name="DOE Joint Genome Institute"/>
            <consortium name="Mycorrhizal Genomics Consortium"/>
            <person name="Kohler A."/>
            <person name="Kuo A."/>
            <person name="Nagy L.G."/>
            <person name="Floudas D."/>
            <person name="Copeland A."/>
            <person name="Barry K.W."/>
            <person name="Cichocki N."/>
            <person name="Veneault-Fourrey C."/>
            <person name="LaButti K."/>
            <person name="Lindquist E.A."/>
            <person name="Lipzen A."/>
            <person name="Lundell T."/>
            <person name="Morin E."/>
            <person name="Murat C."/>
            <person name="Riley R."/>
            <person name="Ohm R."/>
            <person name="Sun H."/>
            <person name="Tunlid A."/>
            <person name="Henrissat B."/>
            <person name="Grigoriev I.V."/>
            <person name="Hibbett D.S."/>
            <person name="Martin F."/>
        </authorList>
    </citation>
    <scope>NUCLEOTIDE SEQUENCE [LARGE SCALE GENOMIC DNA]</scope>
    <source>
        <strain evidence="2">F 1598</strain>
    </source>
</reference>
<gene>
    <name evidence="1" type="ORF">PILCRDRAFT_9604</name>
</gene>
<dbReference type="AlphaFoldDB" id="A0A0C3B2I0"/>
<dbReference type="OrthoDB" id="2419903at2759"/>
<protein>
    <recommendedName>
        <fullName evidence="3">PARP catalytic domain-containing protein</fullName>
    </recommendedName>
</protein>
<dbReference type="HOGENOM" id="CLU_073377_0_0_1"/>
<reference evidence="1 2" key="1">
    <citation type="submission" date="2014-04" db="EMBL/GenBank/DDBJ databases">
        <authorList>
            <consortium name="DOE Joint Genome Institute"/>
            <person name="Kuo A."/>
            <person name="Tarkka M."/>
            <person name="Buscot F."/>
            <person name="Kohler A."/>
            <person name="Nagy L.G."/>
            <person name="Floudas D."/>
            <person name="Copeland A."/>
            <person name="Barry K.W."/>
            <person name="Cichocki N."/>
            <person name="Veneault-Fourrey C."/>
            <person name="LaButti K."/>
            <person name="Lindquist E.A."/>
            <person name="Lipzen A."/>
            <person name="Lundell T."/>
            <person name="Morin E."/>
            <person name="Murat C."/>
            <person name="Sun H."/>
            <person name="Tunlid A."/>
            <person name="Henrissat B."/>
            <person name="Grigoriev I.V."/>
            <person name="Hibbett D.S."/>
            <person name="Martin F."/>
            <person name="Nordberg H.P."/>
            <person name="Cantor M.N."/>
            <person name="Hua S.X."/>
        </authorList>
    </citation>
    <scope>NUCLEOTIDE SEQUENCE [LARGE SCALE GENOMIC DNA]</scope>
    <source>
        <strain evidence="1 2">F 1598</strain>
    </source>
</reference>
<name>A0A0C3B2I0_PILCF</name>
<organism evidence="1 2">
    <name type="scientific">Piloderma croceum (strain F 1598)</name>
    <dbReference type="NCBI Taxonomy" id="765440"/>
    <lineage>
        <taxon>Eukaryota</taxon>
        <taxon>Fungi</taxon>
        <taxon>Dikarya</taxon>
        <taxon>Basidiomycota</taxon>
        <taxon>Agaricomycotina</taxon>
        <taxon>Agaricomycetes</taxon>
        <taxon>Agaricomycetidae</taxon>
        <taxon>Atheliales</taxon>
        <taxon>Atheliaceae</taxon>
        <taxon>Piloderma</taxon>
    </lineage>
</organism>
<dbReference type="InParanoid" id="A0A0C3B2I0"/>
<dbReference type="SUPFAM" id="SSF56399">
    <property type="entry name" value="ADP-ribosylation"/>
    <property type="match status" value="1"/>
</dbReference>
<dbReference type="EMBL" id="KN833004">
    <property type="protein sequence ID" value="KIM80423.1"/>
    <property type="molecule type" value="Genomic_DNA"/>
</dbReference>
<evidence type="ECO:0008006" key="3">
    <source>
        <dbReference type="Google" id="ProtNLM"/>
    </source>
</evidence>
<dbReference type="Gene3D" id="3.90.228.10">
    <property type="match status" value="1"/>
</dbReference>
<evidence type="ECO:0000313" key="1">
    <source>
        <dbReference type="EMBL" id="KIM80423.1"/>
    </source>
</evidence>
<accession>A0A0C3B2I0</accession>
<sequence>MSSLVKSLAHLGGQNKRKSQDHMCEICGQRPKYVEKNGFQHPFCSRKCAANVSQPIACGLRGCRATGNRTAFGGFCSDAHAKEAVHLGQVMGCTQCKIQPPTVGDLCAPCDRRARAGPRLAELDTKGVIFQSVTDQFLREWKSPQNAVSVKKIYEVIIARDVKARYDDYKKKIAEAGNGVLEPRTFHSSQCICDLGVGDAVLCAFQACGICNIVKSSFRNFAFGIAQNTGRYGAGIYSYLNPALADGFSTSCTTSPYRVMIACDAVVPTVGKKKRGPGSINDGQRVFVNNPDAIVTSYIILYTK</sequence>